<reference evidence="7" key="1">
    <citation type="submission" date="2021-01" db="EMBL/GenBank/DDBJ databases">
        <authorList>
            <person name="Corre E."/>
            <person name="Pelletier E."/>
            <person name="Niang G."/>
            <person name="Scheremetjew M."/>
            <person name="Finn R."/>
            <person name="Kale V."/>
            <person name="Holt S."/>
            <person name="Cochrane G."/>
            <person name="Meng A."/>
            <person name="Brown T."/>
            <person name="Cohen L."/>
        </authorList>
    </citation>
    <scope>NUCLEOTIDE SEQUENCE</scope>
</reference>
<dbReference type="AlphaFoldDB" id="A0A7S1ALY0"/>
<comment type="similarity">
    <text evidence="2">Belongs to the non-repetitive/WGA-negative nucleoporin family.</text>
</comment>
<evidence type="ECO:0000313" key="7">
    <source>
        <dbReference type="EMBL" id="CAD8858670.1"/>
    </source>
</evidence>
<dbReference type="PANTHER" id="PTHR10350">
    <property type="entry name" value="NUCLEAR PORE COMPLEX PROTEIN NUP155"/>
    <property type="match status" value="1"/>
</dbReference>
<dbReference type="PANTHER" id="PTHR10350:SF6">
    <property type="entry name" value="NUCLEAR PORE COMPLEX PROTEIN NUP155"/>
    <property type="match status" value="1"/>
</dbReference>
<dbReference type="Gene3D" id="1.25.40.440">
    <property type="entry name" value="Nucleoporin, helical domain, central subdomain"/>
    <property type="match status" value="1"/>
</dbReference>
<accession>A0A7S1ALY0</accession>
<protein>
    <recommendedName>
        <fullName evidence="8">Nucleoporin Nup133/Nup155-like N-terminal domain-containing protein</fullName>
    </recommendedName>
</protein>
<evidence type="ECO:0000256" key="1">
    <source>
        <dbReference type="ARBA" id="ARBA00004123"/>
    </source>
</evidence>
<comment type="subcellular location">
    <subcellularLocation>
        <location evidence="1">Nucleus</location>
    </subcellularLocation>
</comment>
<evidence type="ECO:0008006" key="8">
    <source>
        <dbReference type="Google" id="ProtNLM"/>
    </source>
</evidence>
<dbReference type="GO" id="GO:0006405">
    <property type="term" value="P:RNA export from nucleus"/>
    <property type="evidence" value="ECO:0007669"/>
    <property type="project" value="TreeGrafter"/>
</dbReference>
<dbReference type="InterPro" id="IPR014908">
    <property type="entry name" value="Nucleoporin_Nup133/Nup155_N"/>
</dbReference>
<proteinExistence type="inferred from homology"/>
<gene>
    <name evidence="7" type="ORF">NSCI0253_LOCUS33024</name>
</gene>
<sequence>MQLFEEHFSACSTHVRTVNWDSRFADVSTVLRSSIPRLVEERCRGARHRTSCGLAEQVAWASVDETLFVWDYRGEDQEVLVVPADSTIICVGFCPPRHGLFDVHMLLVVCTRMTVSLVGLANSTGHGQPASLDTAVQRPSPSGMLRAWGGDQRSGGVPIRRLLLVPLEGYATRTDGAVLHAVRHTSDGRIFLCGTHLYELAYARQQRSWLQGNSRCRLVQHAGWQARLRDFIVPSASRIRLMECAPREFIFTVDEVNTIRLLRVRDTQEEGVSEVKELASLTLDALAKQAGERARVITHLFPELGPAGPCLCLATSVGERLFFVCSAGEKFGFWLQGSGDAVGSLMEESPCIYDDGVWISGGVDVSFFARVEAEGGMELHQTLKLDSPVLDIVEESELSQPGQARWFAVLVANAIHVLRLSFKTPQWPPTNDLECCAHLMIASNPSLAAWSLDDARLPTFEEQHRCLEEGRAQPQMHLGMWCQGFLRFLSIVMRQVWGAVLVERRRGLSAVLSEKCVQRVLAKLRPAVRSMQGTPAGRTPCEVAKRSAVYVRRPLDGEAQAQARHVLHTVVTMTERAQEVLSLVSILHVHKNAYRVLQTVTETALGALLTEPLRTLVSTPQSMAPVIQLCTALIVESGLTTPAAELAFEAQGRSIPPCATPVRRVLGGDICKELEVQCPGIFAQVDLDFVRGQISRREPSNGEFIHRYMRCVSSNSLEDHWNALARSIAKMAQTDPRGAADIVIEKLQHVCEVGPADEATMRHVTLLLQGLVGSIQPEPMCRPVFEHLFVKTAAMVVPGHAGRPAAHRIILEHLLSSSRHHPIFDWLLDTSTTDIVSFLEESSSPVAGEFLWKYHWRHNQPERASGILLSIAEKPSTCSLEERIRYLDLSREAAGRSSKKELVEKLTLQLDLAMRVQTPLCLELQLIASDSRLSTRWHETAESRLKEFSQLQDLHTLFQTAVHFGLFHIILVAAHLSPAHNKELASSIWVSVFFPSLCPYSSTEMVSKPAVERGLFPLLLVRRCASFLTSDSEISQEVRIEDFQCRTTKLVEELEAALPSSMWDPRWVVTLLEYCNCVWLHTFETVDTEQDRAWVALHILPRRPYRYTFLTIVKLYADMIAGLGVWAADLKSSISDTHPISEDELCNHIGTVLLFIIDRWMRTELIDADPSAWSEVARVLDHLKLLRFDDATRLLDVGGQLAQSRSQCPTVTRPVVEATVDTCY</sequence>
<evidence type="ECO:0000259" key="6">
    <source>
        <dbReference type="Pfam" id="PF08801"/>
    </source>
</evidence>
<dbReference type="GO" id="GO:0044611">
    <property type="term" value="C:nuclear pore inner ring"/>
    <property type="evidence" value="ECO:0007669"/>
    <property type="project" value="TreeGrafter"/>
</dbReference>
<dbReference type="InterPro" id="IPR004870">
    <property type="entry name" value="Nucleoporin_Nup155"/>
</dbReference>
<evidence type="ECO:0000256" key="4">
    <source>
        <dbReference type="ARBA" id="ARBA00023242"/>
    </source>
</evidence>
<dbReference type="Pfam" id="PF03177">
    <property type="entry name" value="Nucleoporin_C"/>
    <property type="match status" value="1"/>
</dbReference>
<dbReference type="Gene3D" id="1.20.120.1050">
    <property type="match status" value="1"/>
</dbReference>
<keyword evidence="3" id="KW-0813">Transport</keyword>
<dbReference type="Gene3D" id="1.20.58.1780">
    <property type="match status" value="1"/>
</dbReference>
<dbReference type="InterPro" id="IPR007187">
    <property type="entry name" value="Nucleoporin_Nup133/Nup155_C"/>
</dbReference>
<dbReference type="InterPro" id="IPR042537">
    <property type="entry name" value="Nucleoporin_Nup155_C_2"/>
</dbReference>
<evidence type="ECO:0000256" key="3">
    <source>
        <dbReference type="ARBA" id="ARBA00022448"/>
    </source>
</evidence>
<dbReference type="GO" id="GO:0000972">
    <property type="term" value="P:transcription-dependent tethering of RNA polymerase II gene DNA at nuclear periphery"/>
    <property type="evidence" value="ECO:0007669"/>
    <property type="project" value="TreeGrafter"/>
</dbReference>
<feature type="domain" description="Nucleoporin Nup133/Nup155-like N-terminal" evidence="6">
    <location>
        <begin position="25"/>
        <end position="327"/>
    </location>
</feature>
<dbReference type="GO" id="GO:0017056">
    <property type="term" value="F:structural constituent of nuclear pore"/>
    <property type="evidence" value="ECO:0007669"/>
    <property type="project" value="InterPro"/>
</dbReference>
<name>A0A7S1ALY0_NOCSC</name>
<feature type="domain" description="Nucleoporin Nup133/Nup155-like C-terminal" evidence="5">
    <location>
        <begin position="825"/>
        <end position="994"/>
    </location>
</feature>
<dbReference type="Pfam" id="PF08801">
    <property type="entry name" value="Nucleoporin_N"/>
    <property type="match status" value="1"/>
</dbReference>
<dbReference type="GO" id="GO:0006606">
    <property type="term" value="P:protein import into nucleus"/>
    <property type="evidence" value="ECO:0007669"/>
    <property type="project" value="TreeGrafter"/>
</dbReference>
<dbReference type="GO" id="GO:0036228">
    <property type="term" value="P:protein localization to nuclear inner membrane"/>
    <property type="evidence" value="ECO:0007669"/>
    <property type="project" value="TreeGrafter"/>
</dbReference>
<organism evidence="7">
    <name type="scientific">Noctiluca scintillans</name>
    <name type="common">Sea sparkle</name>
    <name type="synonym">Red tide dinoflagellate</name>
    <dbReference type="NCBI Taxonomy" id="2966"/>
    <lineage>
        <taxon>Eukaryota</taxon>
        <taxon>Sar</taxon>
        <taxon>Alveolata</taxon>
        <taxon>Dinophyceae</taxon>
        <taxon>Noctilucales</taxon>
        <taxon>Noctilucaceae</taxon>
        <taxon>Noctiluca</taxon>
    </lineage>
</organism>
<keyword evidence="4" id="KW-0539">Nucleus</keyword>
<dbReference type="EMBL" id="HBFQ01046403">
    <property type="protein sequence ID" value="CAD8858670.1"/>
    <property type="molecule type" value="Transcribed_RNA"/>
</dbReference>
<evidence type="ECO:0000259" key="5">
    <source>
        <dbReference type="Pfam" id="PF03177"/>
    </source>
</evidence>
<evidence type="ECO:0000256" key="2">
    <source>
        <dbReference type="ARBA" id="ARBA00007373"/>
    </source>
</evidence>